<dbReference type="Proteomes" id="UP001055879">
    <property type="component" value="Linkage Group LG01"/>
</dbReference>
<reference evidence="2" key="1">
    <citation type="journal article" date="2022" name="Mol. Ecol. Resour.">
        <title>The genomes of chicory, endive, great burdock and yacon provide insights into Asteraceae palaeo-polyploidization history and plant inulin production.</title>
        <authorList>
            <person name="Fan W."/>
            <person name="Wang S."/>
            <person name="Wang H."/>
            <person name="Wang A."/>
            <person name="Jiang F."/>
            <person name="Liu H."/>
            <person name="Zhao H."/>
            <person name="Xu D."/>
            <person name="Zhang Y."/>
        </authorList>
    </citation>
    <scope>NUCLEOTIDE SEQUENCE [LARGE SCALE GENOMIC DNA]</scope>
    <source>
        <strain evidence="2">cv. Niubang</strain>
    </source>
</reference>
<proteinExistence type="predicted"/>
<organism evidence="1 2">
    <name type="scientific">Arctium lappa</name>
    <name type="common">Greater burdock</name>
    <name type="synonym">Lappa major</name>
    <dbReference type="NCBI Taxonomy" id="4217"/>
    <lineage>
        <taxon>Eukaryota</taxon>
        <taxon>Viridiplantae</taxon>
        <taxon>Streptophyta</taxon>
        <taxon>Embryophyta</taxon>
        <taxon>Tracheophyta</taxon>
        <taxon>Spermatophyta</taxon>
        <taxon>Magnoliopsida</taxon>
        <taxon>eudicotyledons</taxon>
        <taxon>Gunneridae</taxon>
        <taxon>Pentapetalae</taxon>
        <taxon>asterids</taxon>
        <taxon>campanulids</taxon>
        <taxon>Asterales</taxon>
        <taxon>Asteraceae</taxon>
        <taxon>Carduoideae</taxon>
        <taxon>Cardueae</taxon>
        <taxon>Arctiinae</taxon>
        <taxon>Arctium</taxon>
    </lineage>
</organism>
<sequence>MDDSSDAIPIDLFVSKKNPRHRIITSNGFSLRFTDSCANLVFSVDPPPPILKQPRLLADSSGNPLISIAHNQKGTWQGFRKNSSEEKDLMFRVERTTNTLTRLEFQVFLTNGYGNPNNESDFKMRGSPFYRSCTIYNGNSIVAQTSLMYKLGMQKVIVPRNRFRLTIFPGGYADHAFIVALIAIFFDGRKLWI</sequence>
<name>A0ACB9FHU2_ARCLA</name>
<reference evidence="1 2" key="2">
    <citation type="journal article" date="2022" name="Mol. Ecol. Resour.">
        <title>The genomes of chicory, endive, great burdock and yacon provide insights into Asteraceae paleo-polyploidization history and plant inulin production.</title>
        <authorList>
            <person name="Fan W."/>
            <person name="Wang S."/>
            <person name="Wang H."/>
            <person name="Wang A."/>
            <person name="Jiang F."/>
            <person name="Liu H."/>
            <person name="Zhao H."/>
            <person name="Xu D."/>
            <person name="Zhang Y."/>
        </authorList>
    </citation>
    <scope>NUCLEOTIDE SEQUENCE [LARGE SCALE GENOMIC DNA]</scope>
    <source>
        <strain evidence="2">cv. Niubang</strain>
    </source>
</reference>
<comment type="caution">
    <text evidence="1">The sequence shown here is derived from an EMBL/GenBank/DDBJ whole genome shotgun (WGS) entry which is preliminary data.</text>
</comment>
<protein>
    <submittedName>
        <fullName evidence="1">Uncharacterized protein</fullName>
    </submittedName>
</protein>
<accession>A0ACB9FHU2</accession>
<dbReference type="EMBL" id="CM042047">
    <property type="protein sequence ID" value="KAI3770834.1"/>
    <property type="molecule type" value="Genomic_DNA"/>
</dbReference>
<evidence type="ECO:0000313" key="2">
    <source>
        <dbReference type="Proteomes" id="UP001055879"/>
    </source>
</evidence>
<keyword evidence="2" id="KW-1185">Reference proteome</keyword>
<gene>
    <name evidence="1" type="ORF">L6452_01979</name>
</gene>
<evidence type="ECO:0000313" key="1">
    <source>
        <dbReference type="EMBL" id="KAI3770834.1"/>
    </source>
</evidence>